<sequence>MTTAATELLLAPQTGWWTVLWPLPWCLTPLTALAWALLRTCEKAAQHPPDEDTLPDRWDQAA</sequence>
<keyword evidence="1" id="KW-0472">Membrane</keyword>
<name>A0A918M7D6_9ACTN</name>
<comment type="caution">
    <text evidence="2">The sequence shown here is derived from an EMBL/GenBank/DDBJ whole genome shotgun (WGS) entry which is preliminary data.</text>
</comment>
<evidence type="ECO:0000256" key="1">
    <source>
        <dbReference type="SAM" id="Phobius"/>
    </source>
</evidence>
<reference evidence="2" key="1">
    <citation type="journal article" date="2014" name="Int. J. Syst. Evol. Microbiol.">
        <title>Complete genome sequence of Corynebacterium casei LMG S-19264T (=DSM 44701T), isolated from a smear-ripened cheese.</title>
        <authorList>
            <consortium name="US DOE Joint Genome Institute (JGI-PGF)"/>
            <person name="Walter F."/>
            <person name="Albersmeier A."/>
            <person name="Kalinowski J."/>
            <person name="Ruckert C."/>
        </authorList>
    </citation>
    <scope>NUCLEOTIDE SEQUENCE</scope>
    <source>
        <strain evidence="2">JCM 4391</strain>
    </source>
</reference>
<accession>A0A918M7D6</accession>
<dbReference type="AlphaFoldDB" id="A0A918M7D6"/>
<proteinExistence type="predicted"/>
<protein>
    <submittedName>
        <fullName evidence="2">Uncharacterized protein</fullName>
    </submittedName>
</protein>
<reference evidence="2" key="2">
    <citation type="submission" date="2020-09" db="EMBL/GenBank/DDBJ databases">
        <authorList>
            <person name="Sun Q."/>
            <person name="Ohkuma M."/>
        </authorList>
    </citation>
    <scope>NUCLEOTIDE SEQUENCE</scope>
    <source>
        <strain evidence="2">JCM 4391</strain>
    </source>
</reference>
<dbReference type="Proteomes" id="UP000636661">
    <property type="component" value="Unassembled WGS sequence"/>
</dbReference>
<keyword evidence="1" id="KW-1133">Transmembrane helix</keyword>
<evidence type="ECO:0000313" key="3">
    <source>
        <dbReference type="Proteomes" id="UP000636661"/>
    </source>
</evidence>
<dbReference type="EMBL" id="BMTP01000033">
    <property type="protein sequence ID" value="GGU67843.1"/>
    <property type="molecule type" value="Genomic_DNA"/>
</dbReference>
<evidence type="ECO:0000313" key="2">
    <source>
        <dbReference type="EMBL" id="GGU67843.1"/>
    </source>
</evidence>
<gene>
    <name evidence="2" type="ORF">GCM10010274_65340</name>
</gene>
<feature type="transmembrane region" description="Helical" evidence="1">
    <location>
        <begin position="20"/>
        <end position="38"/>
    </location>
</feature>
<keyword evidence="3" id="KW-1185">Reference proteome</keyword>
<keyword evidence="1" id="KW-0812">Transmembrane</keyword>
<organism evidence="2 3">
    <name type="scientific">Streptomyces lavendofoliae</name>
    <dbReference type="NCBI Taxonomy" id="67314"/>
    <lineage>
        <taxon>Bacteria</taxon>
        <taxon>Bacillati</taxon>
        <taxon>Actinomycetota</taxon>
        <taxon>Actinomycetes</taxon>
        <taxon>Kitasatosporales</taxon>
        <taxon>Streptomycetaceae</taxon>
        <taxon>Streptomyces</taxon>
    </lineage>
</organism>